<name>A0A0A9HIY8_ARUDO</name>
<protein>
    <submittedName>
        <fullName evidence="2">Uncharacterized protein</fullName>
    </submittedName>
</protein>
<evidence type="ECO:0000313" key="2">
    <source>
        <dbReference type="EMBL" id="JAE32873.1"/>
    </source>
</evidence>
<dbReference type="AlphaFoldDB" id="A0A0A9HIY8"/>
<organism evidence="2">
    <name type="scientific">Arundo donax</name>
    <name type="common">Giant reed</name>
    <name type="synonym">Donax arundinaceus</name>
    <dbReference type="NCBI Taxonomy" id="35708"/>
    <lineage>
        <taxon>Eukaryota</taxon>
        <taxon>Viridiplantae</taxon>
        <taxon>Streptophyta</taxon>
        <taxon>Embryophyta</taxon>
        <taxon>Tracheophyta</taxon>
        <taxon>Spermatophyta</taxon>
        <taxon>Magnoliopsida</taxon>
        <taxon>Liliopsida</taxon>
        <taxon>Poales</taxon>
        <taxon>Poaceae</taxon>
        <taxon>PACMAD clade</taxon>
        <taxon>Arundinoideae</taxon>
        <taxon>Arundineae</taxon>
        <taxon>Arundo</taxon>
    </lineage>
</organism>
<reference evidence="2" key="1">
    <citation type="submission" date="2014-09" db="EMBL/GenBank/DDBJ databases">
        <authorList>
            <person name="Magalhaes I.L.F."/>
            <person name="Oliveira U."/>
            <person name="Santos F.R."/>
            <person name="Vidigal T.H.D.A."/>
            <person name="Brescovit A.D."/>
            <person name="Santos A.J."/>
        </authorList>
    </citation>
    <scope>NUCLEOTIDE SEQUENCE</scope>
    <source>
        <tissue evidence="2">Shoot tissue taken approximately 20 cm above the soil surface</tissue>
    </source>
</reference>
<reference evidence="2" key="2">
    <citation type="journal article" date="2015" name="Data Brief">
        <title>Shoot transcriptome of the giant reed, Arundo donax.</title>
        <authorList>
            <person name="Barrero R.A."/>
            <person name="Guerrero F.D."/>
            <person name="Moolhuijzen P."/>
            <person name="Goolsby J.A."/>
            <person name="Tidwell J."/>
            <person name="Bellgard S.E."/>
            <person name="Bellgard M.I."/>
        </authorList>
    </citation>
    <scope>NUCLEOTIDE SEQUENCE</scope>
    <source>
        <tissue evidence="2">Shoot tissue taken approximately 20 cm above the soil surface</tissue>
    </source>
</reference>
<dbReference type="EMBL" id="GBRH01165023">
    <property type="protein sequence ID" value="JAE32873.1"/>
    <property type="molecule type" value="Transcribed_RNA"/>
</dbReference>
<feature type="region of interest" description="Disordered" evidence="1">
    <location>
        <begin position="1"/>
        <end position="22"/>
    </location>
</feature>
<accession>A0A0A9HIY8</accession>
<sequence>MCLENARRRQERDAAGSAGNCGAHAQVPAYFCDSGSDGDVPSRPEHAGRVLV</sequence>
<evidence type="ECO:0000256" key="1">
    <source>
        <dbReference type="SAM" id="MobiDB-lite"/>
    </source>
</evidence>
<feature type="compositionally biased region" description="Basic and acidic residues" evidence="1">
    <location>
        <begin position="1"/>
        <end position="14"/>
    </location>
</feature>
<proteinExistence type="predicted"/>